<dbReference type="OrthoDB" id="4747835at2759"/>
<protein>
    <submittedName>
        <fullName evidence="1">Uncharacterized protein</fullName>
    </submittedName>
</protein>
<accession>A0A4Z0YY35</accession>
<evidence type="ECO:0000313" key="1">
    <source>
        <dbReference type="EMBL" id="TGJ84371.1"/>
    </source>
</evidence>
<sequence>MEELRFALGMKAGPATKERQLMKRFEKALPKMTGALLEIGQDKAVRPIHTSFLEFFAQMQETTASPASLYLQCDFKVDAGTVRHLVAIDYLSYLLFDAPKEPVVQLSLSLAHSTRGHLAKQAIYYRYPLLLYATGFWVSHATEAIQGGVIPLNQSIPADHYLHGLVLKYINNFMDNKLAVTIWIEASWFTGVPPSLDQLSSLVNTVQLPNHIKHLSERLAVFASELQQLNSRWSTILRDNPGEIWEPSISAFMKPKSWLSSYQATVTELDLPQTDAGQKGLEPSHDSTCILIASKSSSSGSEVGWIKVWPSKYFAENINSKEDPNLDEMSREWNVSYDIKRLVDGQSPHHIEVQLPEKSVLSIVKKARLNAGQFEFPVAFSHDLRQIIILNYLIRIHSSSTNALRQDFSVQSLEINQCSMQGQDGTALGPFPWYFLIFSPTARYIAVLGGPSKPGPQSNAYKERQILILEDRSENWQTPDFHVLATEDLVISPLAQTRYWAFHPFQTALVVACLDETNMWFFKHPVRWVCMPVRAPLDGLAFSNCGNYLHGVVCGNSRQLRMICFRKYFEERKTILSSSSREHGMEVAPVHQSEQLSLTRGKEMEMILTPESITFDNVEGRSQISMLRHLNDDGAVVLQKFRDDGTIQS</sequence>
<organism evidence="1 2">
    <name type="scientific">Xylaria hypoxylon</name>
    <dbReference type="NCBI Taxonomy" id="37992"/>
    <lineage>
        <taxon>Eukaryota</taxon>
        <taxon>Fungi</taxon>
        <taxon>Dikarya</taxon>
        <taxon>Ascomycota</taxon>
        <taxon>Pezizomycotina</taxon>
        <taxon>Sordariomycetes</taxon>
        <taxon>Xylariomycetidae</taxon>
        <taxon>Xylariales</taxon>
        <taxon>Xylariaceae</taxon>
        <taxon>Xylaria</taxon>
    </lineage>
</organism>
<comment type="caution">
    <text evidence="1">The sequence shown here is derived from an EMBL/GenBank/DDBJ whole genome shotgun (WGS) entry which is preliminary data.</text>
</comment>
<keyword evidence="2" id="KW-1185">Reference proteome</keyword>
<evidence type="ECO:0000313" key="2">
    <source>
        <dbReference type="Proteomes" id="UP000297716"/>
    </source>
</evidence>
<gene>
    <name evidence="1" type="ORF">E0Z10_g4395</name>
</gene>
<dbReference type="EMBL" id="SKBN01000069">
    <property type="protein sequence ID" value="TGJ84371.1"/>
    <property type="molecule type" value="Genomic_DNA"/>
</dbReference>
<dbReference type="AlphaFoldDB" id="A0A4Z0YY35"/>
<dbReference type="Proteomes" id="UP000297716">
    <property type="component" value="Unassembled WGS sequence"/>
</dbReference>
<name>A0A4Z0YY35_9PEZI</name>
<reference evidence="1 2" key="1">
    <citation type="submission" date="2019-03" db="EMBL/GenBank/DDBJ databases">
        <title>Draft genome sequence of Xylaria hypoxylon DSM 108379, a ubiquitous saprotrophic-parasitic fungi on hardwood.</title>
        <authorList>
            <person name="Buettner E."/>
            <person name="Leonhardt S."/>
            <person name="Gebauer A.M."/>
            <person name="Liers C."/>
            <person name="Hofrichter M."/>
            <person name="Kellner H."/>
        </authorList>
    </citation>
    <scope>NUCLEOTIDE SEQUENCE [LARGE SCALE GENOMIC DNA]</scope>
    <source>
        <strain evidence="1 2">DSM 108379</strain>
    </source>
</reference>
<proteinExistence type="predicted"/>